<gene>
    <name evidence="6" type="primary">cvpA</name>
    <name evidence="6" type="ORF">BOA8489_02493</name>
</gene>
<dbReference type="Proteomes" id="UP000201838">
    <property type="component" value="Unassembled WGS sequence"/>
</dbReference>
<organism evidence="6 7">
    <name type="scientific">Boseongicola aestuarii</name>
    <dbReference type="NCBI Taxonomy" id="1470561"/>
    <lineage>
        <taxon>Bacteria</taxon>
        <taxon>Pseudomonadati</taxon>
        <taxon>Pseudomonadota</taxon>
        <taxon>Alphaproteobacteria</taxon>
        <taxon>Rhodobacterales</taxon>
        <taxon>Paracoccaceae</taxon>
        <taxon>Boseongicola</taxon>
    </lineage>
</organism>
<feature type="transmembrane region" description="Helical" evidence="5">
    <location>
        <begin position="6"/>
        <end position="24"/>
    </location>
</feature>
<evidence type="ECO:0000313" key="7">
    <source>
        <dbReference type="Proteomes" id="UP000201838"/>
    </source>
</evidence>
<keyword evidence="7" id="KW-1185">Reference proteome</keyword>
<dbReference type="EMBL" id="FXXQ01000008">
    <property type="protein sequence ID" value="SMX24369.1"/>
    <property type="molecule type" value="Genomic_DNA"/>
</dbReference>
<keyword evidence="2 5" id="KW-0812">Transmembrane</keyword>
<dbReference type="PANTHER" id="PTHR36926:SF1">
    <property type="entry name" value="COLICIN V PRODUCTION PROTEIN"/>
    <property type="match status" value="1"/>
</dbReference>
<dbReference type="Pfam" id="PF02674">
    <property type="entry name" value="Colicin_V"/>
    <property type="match status" value="1"/>
</dbReference>
<sequence>MDNFTVLDGIVAALILLSAVLAYSRGFVREVLAIGGWVIATVVAYYFAPLAEPLMREVPVLNSFLGSSGELSMIAAFAAVFAVALILVSFFTPLFAGIVQRSAIGGIDQGLGFMFGVLRGALLVAIAMVLYDRAIVSEPFAFVDESRTAAIYAQVSDALAEQIPEDAPAWIAARYEDLMSRSSIAPE</sequence>
<evidence type="ECO:0000256" key="4">
    <source>
        <dbReference type="ARBA" id="ARBA00023136"/>
    </source>
</evidence>
<dbReference type="RefSeq" id="WP_093974329.1">
    <property type="nucleotide sequence ID" value="NZ_FXXQ01000008.1"/>
</dbReference>
<keyword evidence="3 5" id="KW-1133">Transmembrane helix</keyword>
<proteinExistence type="predicted"/>
<evidence type="ECO:0000256" key="2">
    <source>
        <dbReference type="ARBA" id="ARBA00022692"/>
    </source>
</evidence>
<evidence type="ECO:0000256" key="5">
    <source>
        <dbReference type="SAM" id="Phobius"/>
    </source>
</evidence>
<dbReference type="AlphaFoldDB" id="A0A238J0W5"/>
<evidence type="ECO:0000256" key="1">
    <source>
        <dbReference type="ARBA" id="ARBA00004141"/>
    </source>
</evidence>
<evidence type="ECO:0000313" key="6">
    <source>
        <dbReference type="EMBL" id="SMX24369.1"/>
    </source>
</evidence>
<evidence type="ECO:0000256" key="3">
    <source>
        <dbReference type="ARBA" id="ARBA00022989"/>
    </source>
</evidence>
<keyword evidence="4 5" id="KW-0472">Membrane</keyword>
<feature type="transmembrane region" description="Helical" evidence="5">
    <location>
        <begin position="31"/>
        <end position="51"/>
    </location>
</feature>
<feature type="transmembrane region" description="Helical" evidence="5">
    <location>
        <begin position="71"/>
        <end position="99"/>
    </location>
</feature>
<dbReference type="GO" id="GO:0009403">
    <property type="term" value="P:toxin biosynthetic process"/>
    <property type="evidence" value="ECO:0007669"/>
    <property type="project" value="InterPro"/>
</dbReference>
<feature type="transmembrane region" description="Helical" evidence="5">
    <location>
        <begin position="111"/>
        <end position="131"/>
    </location>
</feature>
<dbReference type="PANTHER" id="PTHR36926">
    <property type="entry name" value="COLICIN V PRODUCTION PROTEIN"/>
    <property type="match status" value="1"/>
</dbReference>
<reference evidence="6 7" key="1">
    <citation type="submission" date="2017-05" db="EMBL/GenBank/DDBJ databases">
        <authorList>
            <person name="Song R."/>
            <person name="Chenine A.L."/>
            <person name="Ruprecht R.M."/>
        </authorList>
    </citation>
    <scope>NUCLEOTIDE SEQUENCE [LARGE SCALE GENOMIC DNA]</scope>
    <source>
        <strain evidence="6 7">CECT 8489</strain>
    </source>
</reference>
<dbReference type="InterPro" id="IPR052719">
    <property type="entry name" value="CvpA-like"/>
</dbReference>
<protein>
    <submittedName>
        <fullName evidence="6">Colicin V production protein</fullName>
    </submittedName>
</protein>
<dbReference type="GO" id="GO:0016020">
    <property type="term" value="C:membrane"/>
    <property type="evidence" value="ECO:0007669"/>
    <property type="project" value="UniProtKB-SubCell"/>
</dbReference>
<dbReference type="OrthoDB" id="9806894at2"/>
<accession>A0A238J0W5</accession>
<name>A0A238J0W5_9RHOB</name>
<dbReference type="InterPro" id="IPR003825">
    <property type="entry name" value="Colicin-V_CvpA"/>
</dbReference>
<comment type="subcellular location">
    <subcellularLocation>
        <location evidence="1">Membrane</location>
        <topology evidence="1">Multi-pass membrane protein</topology>
    </subcellularLocation>
</comment>